<evidence type="ECO:0000313" key="2">
    <source>
        <dbReference type="EMBL" id="MPC97057.1"/>
    </source>
</evidence>
<dbReference type="Proteomes" id="UP000324222">
    <property type="component" value="Unassembled WGS sequence"/>
</dbReference>
<feature type="region of interest" description="Disordered" evidence="1">
    <location>
        <begin position="30"/>
        <end position="52"/>
    </location>
</feature>
<evidence type="ECO:0000256" key="1">
    <source>
        <dbReference type="SAM" id="MobiDB-lite"/>
    </source>
</evidence>
<organism evidence="2 3">
    <name type="scientific">Portunus trituberculatus</name>
    <name type="common">Swimming crab</name>
    <name type="synonym">Neptunus trituberculatus</name>
    <dbReference type="NCBI Taxonomy" id="210409"/>
    <lineage>
        <taxon>Eukaryota</taxon>
        <taxon>Metazoa</taxon>
        <taxon>Ecdysozoa</taxon>
        <taxon>Arthropoda</taxon>
        <taxon>Crustacea</taxon>
        <taxon>Multicrustacea</taxon>
        <taxon>Malacostraca</taxon>
        <taxon>Eumalacostraca</taxon>
        <taxon>Eucarida</taxon>
        <taxon>Decapoda</taxon>
        <taxon>Pleocyemata</taxon>
        <taxon>Brachyura</taxon>
        <taxon>Eubrachyura</taxon>
        <taxon>Portunoidea</taxon>
        <taxon>Portunidae</taxon>
        <taxon>Portuninae</taxon>
        <taxon>Portunus</taxon>
    </lineage>
</organism>
<reference evidence="2 3" key="1">
    <citation type="submission" date="2019-05" db="EMBL/GenBank/DDBJ databases">
        <title>Another draft genome of Portunus trituberculatus and its Hox gene families provides insights of decapod evolution.</title>
        <authorList>
            <person name="Jeong J.-H."/>
            <person name="Song I."/>
            <person name="Kim S."/>
            <person name="Choi T."/>
            <person name="Kim D."/>
            <person name="Ryu S."/>
            <person name="Kim W."/>
        </authorList>
    </citation>
    <scope>NUCLEOTIDE SEQUENCE [LARGE SCALE GENOMIC DNA]</scope>
    <source>
        <tissue evidence="2">Muscle</tissue>
    </source>
</reference>
<proteinExistence type="predicted"/>
<dbReference type="AlphaFoldDB" id="A0A5B7JV80"/>
<comment type="caution">
    <text evidence="2">The sequence shown here is derived from an EMBL/GenBank/DDBJ whole genome shotgun (WGS) entry which is preliminary data.</text>
</comment>
<keyword evidence="3" id="KW-1185">Reference proteome</keyword>
<sequence>MAGGGGGVAADDVSMAGFHDKNSRVVGTWKVLVPPHGPPPPTHAASPSHHRPFTQYMHPIHIDCSHPSISHGSCF</sequence>
<accession>A0A5B7JV80</accession>
<name>A0A5B7JV80_PORTR</name>
<protein>
    <submittedName>
        <fullName evidence="2">Uncharacterized protein</fullName>
    </submittedName>
</protein>
<evidence type="ECO:0000313" key="3">
    <source>
        <dbReference type="Proteomes" id="UP000324222"/>
    </source>
</evidence>
<gene>
    <name evidence="2" type="ORF">E2C01_092346</name>
</gene>
<dbReference type="EMBL" id="VSRR010108453">
    <property type="protein sequence ID" value="MPC97057.1"/>
    <property type="molecule type" value="Genomic_DNA"/>
</dbReference>